<evidence type="ECO:0000313" key="3">
    <source>
        <dbReference type="EMBL" id="KKJ76911.1"/>
    </source>
</evidence>
<dbReference type="RefSeq" id="WP_046506820.1">
    <property type="nucleotide sequence ID" value="NZ_LANI01000009.1"/>
</dbReference>
<organism evidence="3 4">
    <name type="scientific">Kiloniella litopenaei</name>
    <dbReference type="NCBI Taxonomy" id="1549748"/>
    <lineage>
        <taxon>Bacteria</taxon>
        <taxon>Pseudomonadati</taxon>
        <taxon>Pseudomonadota</taxon>
        <taxon>Alphaproteobacteria</taxon>
        <taxon>Rhodospirillales</taxon>
        <taxon>Kiloniellaceae</taxon>
        <taxon>Kiloniella</taxon>
    </lineage>
</organism>
<evidence type="ECO:0000256" key="2">
    <source>
        <dbReference type="SAM" id="Phobius"/>
    </source>
</evidence>
<evidence type="ECO:0000313" key="4">
    <source>
        <dbReference type="Proteomes" id="UP000034491"/>
    </source>
</evidence>
<name>A0A0M2R5F0_9PROT</name>
<comment type="caution">
    <text evidence="3">The sequence shown here is derived from an EMBL/GenBank/DDBJ whole genome shotgun (WGS) entry which is preliminary data.</text>
</comment>
<feature type="transmembrane region" description="Helical" evidence="2">
    <location>
        <begin position="369"/>
        <end position="388"/>
    </location>
</feature>
<reference evidence="3 4" key="1">
    <citation type="submission" date="2015-03" db="EMBL/GenBank/DDBJ databases">
        <title>Genome sequence of Kiloniella sp. P1-1, isolated from the gut microflora of Pacific white shrimp, Penaeus vannamei.</title>
        <authorList>
            <person name="Shao Z."/>
            <person name="Wang L."/>
            <person name="Li X."/>
        </authorList>
    </citation>
    <scope>NUCLEOTIDE SEQUENCE [LARGE SCALE GENOMIC DNA]</scope>
    <source>
        <strain evidence="3 4">P1-1</strain>
    </source>
</reference>
<keyword evidence="2" id="KW-1133">Transmembrane helix</keyword>
<protein>
    <submittedName>
        <fullName evidence="3">5-aminolevulinate synthase</fullName>
    </submittedName>
</protein>
<proteinExistence type="predicted"/>
<feature type="transmembrane region" description="Helical" evidence="2">
    <location>
        <begin position="74"/>
        <end position="94"/>
    </location>
</feature>
<sequence>MNKVNEHKLSPNNKLRPETQAIEHAAQVIGAVKKERDPRLDFFRGVAMLIIFVAHVPGNFWAKFIPARFGPSDAAEMFVFCSGFAAAIAFGGTFRRSGFFMGTMRIVIRCVQLYVAHLGLFFVLATVCAIATAYFVDFNYIGKLNLTYFFNNTSEALGALFTLTYVPNFFDIMPMYIGVLALVPVVILLARVHPYLVPAFSIALYAASWQWQLEFPAEPFSDRPWFFNPLTWQLLFFTGFAISAGWIKAPPPNKWLLIACIIFVLALVPISNWPIMRAIPELKDIRAELILGFKKTNFGLLRWLHFLALAYICVTLLKGREQILRHRYFKPLIKCGQQALPVFLLGMTLSWIGGIVLDQIGRDALGLSLVNLSGMSILIGYAYLMGWVKSSPWRQTGNKPVQSVAPSNKDLNRPVAQPAE</sequence>
<dbReference type="PIRSF" id="PIRSF028704">
    <property type="entry name" value="UPC028704"/>
    <property type="match status" value="1"/>
</dbReference>
<dbReference type="Proteomes" id="UP000034491">
    <property type="component" value="Unassembled WGS sequence"/>
</dbReference>
<feature type="transmembrane region" description="Helical" evidence="2">
    <location>
        <begin position="114"/>
        <end position="136"/>
    </location>
</feature>
<feature type="transmembrane region" description="Helical" evidence="2">
    <location>
        <begin position="255"/>
        <end position="275"/>
    </location>
</feature>
<keyword evidence="4" id="KW-1185">Reference proteome</keyword>
<feature type="transmembrane region" description="Helical" evidence="2">
    <location>
        <begin position="42"/>
        <end position="62"/>
    </location>
</feature>
<feature type="transmembrane region" description="Helical" evidence="2">
    <location>
        <begin position="225"/>
        <end position="243"/>
    </location>
</feature>
<feature type="transmembrane region" description="Helical" evidence="2">
    <location>
        <begin position="195"/>
        <end position="213"/>
    </location>
</feature>
<accession>A0A0M2R5F0</accession>
<feature type="region of interest" description="Disordered" evidence="1">
    <location>
        <begin position="398"/>
        <end position="420"/>
    </location>
</feature>
<dbReference type="InterPro" id="IPR014550">
    <property type="entry name" value="UCP028704_OpgC"/>
</dbReference>
<dbReference type="OrthoDB" id="9775975at2"/>
<dbReference type="STRING" id="1549748.WH95_10850"/>
<dbReference type="EMBL" id="LANI01000009">
    <property type="protein sequence ID" value="KKJ76911.1"/>
    <property type="molecule type" value="Genomic_DNA"/>
</dbReference>
<dbReference type="AlphaFoldDB" id="A0A0M2R5F0"/>
<dbReference type="PATRIC" id="fig|1549748.8.peg.4253"/>
<feature type="transmembrane region" description="Helical" evidence="2">
    <location>
        <begin position="300"/>
        <end position="317"/>
    </location>
</feature>
<keyword evidence="2" id="KW-0472">Membrane</keyword>
<dbReference type="Pfam" id="PF10129">
    <property type="entry name" value="OpgC_C"/>
    <property type="match status" value="1"/>
</dbReference>
<gene>
    <name evidence="3" type="ORF">WH95_10850</name>
</gene>
<feature type="transmembrane region" description="Helical" evidence="2">
    <location>
        <begin position="172"/>
        <end position="190"/>
    </location>
</feature>
<evidence type="ECO:0000256" key="1">
    <source>
        <dbReference type="SAM" id="MobiDB-lite"/>
    </source>
</evidence>
<dbReference type="PANTHER" id="PTHR38592">
    <property type="entry name" value="BLL4819 PROTEIN"/>
    <property type="match status" value="1"/>
</dbReference>
<feature type="transmembrane region" description="Helical" evidence="2">
    <location>
        <begin position="338"/>
        <end position="357"/>
    </location>
</feature>
<keyword evidence="2" id="KW-0812">Transmembrane</keyword>
<dbReference type="PANTHER" id="PTHR38592:SF3">
    <property type="entry name" value="BLL4819 PROTEIN"/>
    <property type="match status" value="1"/>
</dbReference>